<evidence type="ECO:0000313" key="12">
    <source>
        <dbReference type="Proteomes" id="UP000694388"/>
    </source>
</evidence>
<dbReference type="Pfam" id="PF00855">
    <property type="entry name" value="PWWP"/>
    <property type="match status" value="1"/>
</dbReference>
<evidence type="ECO:0000256" key="6">
    <source>
        <dbReference type="ARBA" id="ARBA00034140"/>
    </source>
</evidence>
<reference evidence="11" key="2">
    <citation type="submission" date="2025-09" db="UniProtKB">
        <authorList>
            <consortium name="Ensembl"/>
        </authorList>
    </citation>
    <scope>IDENTIFICATION</scope>
</reference>
<evidence type="ECO:0000256" key="3">
    <source>
        <dbReference type="ARBA" id="ARBA00022454"/>
    </source>
</evidence>
<evidence type="ECO:0000256" key="2">
    <source>
        <dbReference type="ARBA" id="ARBA00007598"/>
    </source>
</evidence>
<evidence type="ECO:0000256" key="1">
    <source>
        <dbReference type="ARBA" id="ARBA00004286"/>
    </source>
</evidence>
<dbReference type="InterPro" id="IPR006115">
    <property type="entry name" value="6PGDH_NADP-bd"/>
</dbReference>
<evidence type="ECO:0000256" key="7">
    <source>
        <dbReference type="ARBA" id="ARBA00034145"/>
    </source>
</evidence>
<comment type="similarity">
    <text evidence="2">Belongs to the HIBADH-related family. NP60 subfamily.</text>
</comment>
<dbReference type="AlphaFoldDB" id="A0A8C4Q2P4"/>
<dbReference type="PANTHER" id="PTHR43580:SF2">
    <property type="entry name" value="CYTOKINE-LIKE NUCLEAR FACTOR N-PAC"/>
    <property type="match status" value="1"/>
</dbReference>
<dbReference type="Pfam" id="PF03446">
    <property type="entry name" value="NAD_binding_2"/>
    <property type="match status" value="1"/>
</dbReference>
<dbReference type="GO" id="GO:0003677">
    <property type="term" value="F:DNA binding"/>
    <property type="evidence" value="ECO:0007669"/>
    <property type="project" value="TreeGrafter"/>
</dbReference>
<feature type="compositionally biased region" description="Polar residues" evidence="8">
    <location>
        <begin position="97"/>
        <end position="170"/>
    </location>
</feature>
<dbReference type="InterPro" id="IPR008927">
    <property type="entry name" value="6-PGluconate_DH-like_C_sf"/>
</dbReference>
<dbReference type="GeneTree" id="ENSGT00940000179885"/>
<evidence type="ECO:0000256" key="4">
    <source>
        <dbReference type="ARBA" id="ARBA00030287"/>
    </source>
</evidence>
<keyword evidence="3" id="KW-0158">Chromosome</keyword>
<evidence type="ECO:0000259" key="9">
    <source>
        <dbReference type="Pfam" id="PF00855"/>
    </source>
</evidence>
<evidence type="ECO:0000256" key="5">
    <source>
        <dbReference type="ARBA" id="ARBA00032038"/>
    </source>
</evidence>
<dbReference type="GO" id="GO:0140673">
    <property type="term" value="P:transcription elongation-coupled chromatin remodeling"/>
    <property type="evidence" value="ECO:0007669"/>
    <property type="project" value="TreeGrafter"/>
</dbReference>
<dbReference type="Gene3D" id="2.30.30.140">
    <property type="match status" value="1"/>
</dbReference>
<dbReference type="Ensembl" id="ENSEBUT00000009639.1">
    <property type="protein sequence ID" value="ENSEBUP00000009121.1"/>
    <property type="gene ID" value="ENSEBUG00000005884.1"/>
</dbReference>
<dbReference type="GO" id="GO:0050661">
    <property type="term" value="F:NADP binding"/>
    <property type="evidence" value="ECO:0007669"/>
    <property type="project" value="InterPro"/>
</dbReference>
<dbReference type="SUPFAM" id="SSF51735">
    <property type="entry name" value="NAD(P)-binding Rossmann-fold domains"/>
    <property type="match status" value="1"/>
</dbReference>
<dbReference type="InterPro" id="IPR000313">
    <property type="entry name" value="PWWP_dom"/>
</dbReference>
<evidence type="ECO:0000256" key="8">
    <source>
        <dbReference type="SAM" id="MobiDB-lite"/>
    </source>
</evidence>
<evidence type="ECO:0000313" key="11">
    <source>
        <dbReference type="Ensembl" id="ENSEBUP00000009121.1"/>
    </source>
</evidence>
<feature type="domain" description="6-phosphogluconate dehydrogenase NADP-binding" evidence="10">
    <location>
        <begin position="187"/>
        <end position="238"/>
    </location>
</feature>
<dbReference type="PANTHER" id="PTHR43580">
    <property type="entry name" value="OXIDOREDUCTASE GLYR1-RELATED"/>
    <property type="match status" value="1"/>
</dbReference>
<dbReference type="InterPro" id="IPR051265">
    <property type="entry name" value="HIBADH-related_NP60_sf"/>
</dbReference>
<dbReference type="Proteomes" id="UP000694388">
    <property type="component" value="Unplaced"/>
</dbReference>
<organism evidence="11 12">
    <name type="scientific">Eptatretus burgeri</name>
    <name type="common">Inshore hagfish</name>
    <dbReference type="NCBI Taxonomy" id="7764"/>
    <lineage>
        <taxon>Eukaryota</taxon>
        <taxon>Metazoa</taxon>
        <taxon>Chordata</taxon>
        <taxon>Craniata</taxon>
        <taxon>Vertebrata</taxon>
        <taxon>Cyclostomata</taxon>
        <taxon>Myxini</taxon>
        <taxon>Myxiniformes</taxon>
        <taxon>Myxinidae</taxon>
        <taxon>Eptatretinae</taxon>
        <taxon>Eptatretus</taxon>
    </lineage>
</organism>
<dbReference type="GO" id="GO:0031491">
    <property type="term" value="F:nucleosome binding"/>
    <property type="evidence" value="ECO:0007669"/>
    <property type="project" value="TreeGrafter"/>
</dbReference>
<name>A0A8C4Q2P4_EPTBU</name>
<keyword evidence="12" id="KW-1185">Reference proteome</keyword>
<dbReference type="InterPro" id="IPR013328">
    <property type="entry name" value="6PGD_dom2"/>
</dbReference>
<accession>A0A8C4Q2P4</accession>
<reference evidence="11" key="1">
    <citation type="submission" date="2025-08" db="UniProtKB">
        <authorList>
            <consortium name="Ensembl"/>
        </authorList>
    </citation>
    <scope>IDENTIFICATION</scope>
</reference>
<dbReference type="SUPFAM" id="SSF63748">
    <property type="entry name" value="Tudor/PWWP/MBT"/>
    <property type="match status" value="1"/>
</dbReference>
<comment type="subcellular location">
    <subcellularLocation>
        <location evidence="1">Chromosome</location>
    </subcellularLocation>
</comment>
<proteinExistence type="inferred from homology"/>
<dbReference type="InterPro" id="IPR036291">
    <property type="entry name" value="NAD(P)-bd_dom_sf"/>
</dbReference>
<sequence length="317" mass="35749">VYFVKFFGTDDHAWIKVDQLKSYHLHKDKMMKANKSKRFQHSLDAVEEFIRKKKASGKELKCQRKVLTLQEKVKVLDICFGKEKGWLLLHKHYQTSRSPAPQTQSLPIRPDQTSRSPAPQTQSLPNRTDQTSRSPAPQTQSLPNRPDQTSRSQAPQTRSLPNRSDQTSQFFGGRRPFITDFHLIIISRGGRYLEAPVSGNKHLSEEGLLILLAAGDRTLYDDCISCFQAVSKRSFYLGKSLIMVTFQTSCTCPCLLGILQGDYEPSSSLKHVQKDLRLAIAMGDSLHQQTPMAAAANEVNRPYQTSTNVLISAFLIV</sequence>
<evidence type="ECO:0000259" key="10">
    <source>
        <dbReference type="Pfam" id="PF03446"/>
    </source>
</evidence>
<dbReference type="Gene3D" id="1.10.1040.10">
    <property type="entry name" value="N-(1-d-carboxylethyl)-l-norvaline Dehydrogenase, domain 2"/>
    <property type="match status" value="1"/>
</dbReference>
<dbReference type="GO" id="GO:0000785">
    <property type="term" value="C:chromatin"/>
    <property type="evidence" value="ECO:0007669"/>
    <property type="project" value="TreeGrafter"/>
</dbReference>
<dbReference type="Gene3D" id="3.40.50.720">
    <property type="entry name" value="NAD(P)-binding Rossmann-like Domain"/>
    <property type="match status" value="1"/>
</dbReference>
<feature type="domain" description="PWWP" evidence="9">
    <location>
        <begin position="2"/>
        <end position="48"/>
    </location>
</feature>
<feature type="region of interest" description="Disordered" evidence="8">
    <location>
        <begin position="97"/>
        <end position="173"/>
    </location>
</feature>
<protein>
    <recommendedName>
        <fullName evidence="6">Cytokine-like nuclear factor N-PAC</fullName>
    </recommendedName>
    <alternativeName>
        <fullName evidence="4">Glyoxylate reductase 1 homolog</fullName>
    </alternativeName>
    <alternativeName>
        <fullName evidence="5">Nuclear protein NP60</fullName>
    </alternativeName>
    <alternativeName>
        <fullName evidence="7">Putative oxidoreductase GLYR1</fullName>
    </alternativeName>
</protein>
<dbReference type="SUPFAM" id="SSF48179">
    <property type="entry name" value="6-phosphogluconate dehydrogenase C-terminal domain-like"/>
    <property type="match status" value="1"/>
</dbReference>